<evidence type="ECO:0000256" key="2">
    <source>
        <dbReference type="ARBA" id="ARBA00023027"/>
    </source>
</evidence>
<keyword evidence="5" id="KW-1185">Reference proteome</keyword>
<dbReference type="OrthoDB" id="4324715at2"/>
<dbReference type="InterPro" id="IPR036291">
    <property type="entry name" value="NAD(P)-bd_dom_sf"/>
</dbReference>
<proteinExistence type="predicted"/>
<dbReference type="RefSeq" id="WP_089775112.1">
    <property type="nucleotide sequence ID" value="NZ_FNTX01000002.1"/>
</dbReference>
<accession>A0A1H5N8Q2</accession>
<dbReference type="CDD" id="cd05300">
    <property type="entry name" value="2-Hacid_dh_1"/>
    <property type="match status" value="1"/>
</dbReference>
<keyword evidence="2" id="KW-0520">NAD</keyword>
<dbReference type="SUPFAM" id="SSF51735">
    <property type="entry name" value="NAD(P)-binding Rossmann-fold domains"/>
    <property type="match status" value="1"/>
</dbReference>
<organism evidence="4 5">
    <name type="scientific">Ruania alba</name>
    <dbReference type="NCBI Taxonomy" id="648782"/>
    <lineage>
        <taxon>Bacteria</taxon>
        <taxon>Bacillati</taxon>
        <taxon>Actinomycetota</taxon>
        <taxon>Actinomycetes</taxon>
        <taxon>Micrococcales</taxon>
        <taxon>Ruaniaceae</taxon>
        <taxon>Ruania</taxon>
    </lineage>
</organism>
<name>A0A1H5N8Q2_9MICO</name>
<protein>
    <submittedName>
        <fullName evidence="4">Phosphoglycerate dehydrogenase</fullName>
    </submittedName>
</protein>
<keyword evidence="1" id="KW-0560">Oxidoreductase</keyword>
<evidence type="ECO:0000259" key="3">
    <source>
        <dbReference type="Pfam" id="PF02826"/>
    </source>
</evidence>
<dbReference type="Gene3D" id="3.40.50.720">
    <property type="entry name" value="NAD(P)-binding Rossmann-like Domain"/>
    <property type="match status" value="2"/>
</dbReference>
<gene>
    <name evidence="4" type="ORF">SAMN04488554_4061</name>
</gene>
<reference evidence="5" key="1">
    <citation type="submission" date="2016-10" db="EMBL/GenBank/DDBJ databases">
        <authorList>
            <person name="Varghese N."/>
            <person name="Submissions S."/>
        </authorList>
    </citation>
    <scope>NUCLEOTIDE SEQUENCE [LARGE SCALE GENOMIC DNA]</scope>
    <source>
        <strain evidence="5">DSM 21368</strain>
    </source>
</reference>
<dbReference type="GO" id="GO:0051287">
    <property type="term" value="F:NAD binding"/>
    <property type="evidence" value="ECO:0007669"/>
    <property type="project" value="InterPro"/>
</dbReference>
<evidence type="ECO:0000256" key="1">
    <source>
        <dbReference type="ARBA" id="ARBA00023002"/>
    </source>
</evidence>
<dbReference type="AlphaFoldDB" id="A0A1H5N8Q2"/>
<dbReference type="Proteomes" id="UP000199220">
    <property type="component" value="Unassembled WGS sequence"/>
</dbReference>
<sequence>MSEPTAVVVLHEGEPPSSPALEELATQVPVRFTDEEHLADALPGAEVLYLHHFLSHALSGAWPTADALRWVHVAAAGVDPVLFDDLIASEVTVTNSRGVFDDAIAEYVLGQILAEAKNLRACWADQDRRTWRHRESTRVAGKRVVVVGTGAIGRSIARLLRAAGMEVSGAGRRVITDDPDFGTVTDDLHGGLAEADWAVAVAPLTPTTRHMFDAAAFAAMAPHARLINVGRGELVHTPDLVTALEQGSIAGAVLDVTDPEPLPSDHPLWTMPGVSITAHQSGDVQGWRDELDRLFAENLTRWRSDRELLNVVDTQLGYVPTSRSQR</sequence>
<dbReference type="Pfam" id="PF02826">
    <property type="entry name" value="2-Hacid_dh_C"/>
    <property type="match status" value="1"/>
</dbReference>
<dbReference type="PANTHER" id="PTHR43333">
    <property type="entry name" value="2-HACID_DH_C DOMAIN-CONTAINING PROTEIN"/>
    <property type="match status" value="1"/>
</dbReference>
<dbReference type="EMBL" id="FNTX01000002">
    <property type="protein sequence ID" value="SEE97840.1"/>
    <property type="molecule type" value="Genomic_DNA"/>
</dbReference>
<dbReference type="GO" id="GO:0016616">
    <property type="term" value="F:oxidoreductase activity, acting on the CH-OH group of donors, NAD or NADP as acceptor"/>
    <property type="evidence" value="ECO:0007669"/>
    <property type="project" value="InterPro"/>
</dbReference>
<dbReference type="STRING" id="648782.SAMN04488554_4061"/>
<dbReference type="PANTHER" id="PTHR43333:SF1">
    <property type="entry name" value="D-ISOMER SPECIFIC 2-HYDROXYACID DEHYDROGENASE NAD-BINDING DOMAIN-CONTAINING PROTEIN"/>
    <property type="match status" value="1"/>
</dbReference>
<dbReference type="SUPFAM" id="SSF52283">
    <property type="entry name" value="Formate/glycerate dehydrogenase catalytic domain-like"/>
    <property type="match status" value="1"/>
</dbReference>
<feature type="domain" description="D-isomer specific 2-hydroxyacid dehydrogenase NAD-binding" evidence="3">
    <location>
        <begin position="110"/>
        <end position="280"/>
    </location>
</feature>
<dbReference type="InterPro" id="IPR006140">
    <property type="entry name" value="D-isomer_DH_NAD-bd"/>
</dbReference>
<evidence type="ECO:0000313" key="4">
    <source>
        <dbReference type="EMBL" id="SEE97840.1"/>
    </source>
</evidence>
<evidence type="ECO:0000313" key="5">
    <source>
        <dbReference type="Proteomes" id="UP000199220"/>
    </source>
</evidence>